<organism evidence="2 3">
    <name type="scientific">Clostridium baratii str. Sullivan</name>
    <dbReference type="NCBI Taxonomy" id="1415775"/>
    <lineage>
        <taxon>Bacteria</taxon>
        <taxon>Bacillati</taxon>
        <taxon>Bacillota</taxon>
        <taxon>Clostridia</taxon>
        <taxon>Eubacteriales</taxon>
        <taxon>Clostridiaceae</taxon>
        <taxon>Clostridium</taxon>
    </lineage>
</organism>
<protein>
    <recommendedName>
        <fullName evidence="4">Rad50/SbcC-type AAA domain-containing protein</fullName>
    </recommendedName>
</protein>
<reference evidence="2 3" key="1">
    <citation type="journal article" date="2015" name="Infect. Genet. Evol.">
        <title>Genomic sequences of six botulinum neurotoxin-producing strains representing three clostridial species illustrate the mobility and diversity of botulinum neurotoxin genes.</title>
        <authorList>
            <person name="Smith T.J."/>
            <person name="Hill K.K."/>
            <person name="Xie G."/>
            <person name="Foley B.T."/>
            <person name="Williamson C.H."/>
            <person name="Foster J.T."/>
            <person name="Johnson S.L."/>
            <person name="Chertkov O."/>
            <person name="Teshima H."/>
            <person name="Gibbons H.S."/>
            <person name="Johnsky L.A."/>
            <person name="Karavis M.A."/>
            <person name="Smith L.A."/>
        </authorList>
    </citation>
    <scope>NUCLEOTIDE SEQUENCE [LARGE SCALE GENOMIC DNA]</scope>
    <source>
        <strain evidence="2">Sullivan</strain>
    </source>
</reference>
<dbReference type="InterPro" id="IPR027417">
    <property type="entry name" value="P-loop_NTPase"/>
</dbReference>
<evidence type="ECO:0000313" key="3">
    <source>
        <dbReference type="Proteomes" id="UP000030635"/>
    </source>
</evidence>
<name>A0A0A7FSD9_9CLOT</name>
<dbReference type="RefSeq" id="WP_193786183.1">
    <property type="nucleotide sequence ID" value="NZ_CP006905.1"/>
</dbReference>
<dbReference type="eggNOG" id="ENOG50326DC">
    <property type="taxonomic scope" value="Bacteria"/>
</dbReference>
<dbReference type="AlphaFoldDB" id="A0A0A7FSD9"/>
<evidence type="ECO:0008006" key="4">
    <source>
        <dbReference type="Google" id="ProtNLM"/>
    </source>
</evidence>
<gene>
    <name evidence="2" type="ORF">U729_314</name>
</gene>
<evidence type="ECO:0000313" key="2">
    <source>
        <dbReference type="EMBL" id="AIY82564.1"/>
    </source>
</evidence>
<dbReference type="KEGG" id="cbv:U729_314"/>
<dbReference type="HOGENOM" id="CLU_469087_0_0_9"/>
<evidence type="ECO:0000256" key="1">
    <source>
        <dbReference type="SAM" id="Coils"/>
    </source>
</evidence>
<accession>A0A0A7FSD9</accession>
<feature type="coiled-coil region" evidence="1">
    <location>
        <begin position="175"/>
        <end position="202"/>
    </location>
</feature>
<keyword evidence="3" id="KW-1185">Reference proteome</keyword>
<dbReference type="EMBL" id="CP006905">
    <property type="protein sequence ID" value="AIY82564.1"/>
    <property type="molecule type" value="Genomic_DNA"/>
</dbReference>
<proteinExistence type="predicted"/>
<feature type="coiled-coil region" evidence="1">
    <location>
        <begin position="249"/>
        <end position="283"/>
    </location>
</feature>
<dbReference type="Proteomes" id="UP000030635">
    <property type="component" value="Chromosome"/>
</dbReference>
<keyword evidence="1" id="KW-0175">Coiled coil</keyword>
<dbReference type="Gene3D" id="3.40.50.300">
    <property type="entry name" value="P-loop containing nucleotide triphosphate hydrolases"/>
    <property type="match status" value="1"/>
</dbReference>
<sequence>MFKIDKLVMRDTLNEEYTYKFDYGINYFKGKNSSGKTEFYKFIDFMLGSSEKINKQYWYKDTLKEATMELSYNDISYVLTRTLDSEVNYFHYKDEDRGDYIGSVEYKDKLNSIFSKEDSTLKDLREFTDENLTYRAFTMFNFLGEKRQGILNDFLDKCSDIKYSIKLNPILNFIFNKNLVTILELKKELEKLENEVKLLEKGVSRFEFICNKVNLNLCKLNISAIYNGRNSEKIRDEIKSVKNMENRGIKDGQKTISELEVIYNNLDEQIKIYENRILDSKRMSVESENRKILLDKLKVILNNTNELQYLIEPITNLISDLESSISFNKYIISDSTIKDMKKQREAIKQEILSNDYRFKRFNVDEKIKAVAIIEDYLNEDLMYNDSELKKKRKRIKQIKESIKILQNTDDIEKIEAISNSITNLYKSAGKVSELVKHDVNLDGFKIQYIKRGNILQPMISNNEIETSDDIKIENSEKYYTGSMARHTLMQLSGYLSFLELLIKENRYPIVPILVIDHISKPFDVTNRRAIGVILQKFYEKVDKNDIQIFMFDDENSEELLVTNALVSNLISDNKSGFNPFYFEVKNN</sequence>